<dbReference type="Proteomes" id="UP000537161">
    <property type="component" value="Unassembled WGS sequence"/>
</dbReference>
<sequence length="43" mass="4356">MGITAPSPHLPIDAAHELARVIFLAIEGRGVGAPAADEPALPL</sequence>
<comment type="caution">
    <text evidence="1">The sequence shown here is derived from an EMBL/GenBank/DDBJ whole genome shotgun (WGS) entry which is preliminary data.</text>
</comment>
<proteinExistence type="predicted"/>
<reference evidence="1 2" key="1">
    <citation type="submission" date="2020-08" db="EMBL/GenBank/DDBJ databases">
        <title>Genomic Encyclopedia of Type Strains, Phase IV (KMG-IV): sequencing the most valuable type-strain genomes for metagenomic binning, comparative biology and taxonomic classification.</title>
        <authorList>
            <person name="Goeker M."/>
        </authorList>
    </citation>
    <scope>NUCLEOTIDE SEQUENCE [LARGE SCALE GENOMIC DNA]</scope>
    <source>
        <strain evidence="1 2">DSM 27163</strain>
    </source>
</reference>
<dbReference type="Pfam" id="PF20561">
    <property type="entry name" value="DUF6771"/>
    <property type="match status" value="1"/>
</dbReference>
<protein>
    <submittedName>
        <fullName evidence="1">Uncharacterized protein</fullName>
    </submittedName>
</protein>
<evidence type="ECO:0000313" key="2">
    <source>
        <dbReference type="Proteomes" id="UP000537161"/>
    </source>
</evidence>
<dbReference type="AlphaFoldDB" id="A0A7W9B9B3"/>
<dbReference type="EMBL" id="JACIJH010000022">
    <property type="protein sequence ID" value="MBB5708625.1"/>
    <property type="molecule type" value="Genomic_DNA"/>
</dbReference>
<organism evidence="1 2">
    <name type="scientific">Sphingopyxis panaciterrulae</name>
    <dbReference type="NCBI Taxonomy" id="462372"/>
    <lineage>
        <taxon>Bacteria</taxon>
        <taxon>Pseudomonadati</taxon>
        <taxon>Pseudomonadota</taxon>
        <taxon>Alphaproteobacteria</taxon>
        <taxon>Sphingomonadales</taxon>
        <taxon>Sphingomonadaceae</taxon>
        <taxon>Sphingopyxis</taxon>
    </lineage>
</organism>
<evidence type="ECO:0000313" key="1">
    <source>
        <dbReference type="EMBL" id="MBB5708625.1"/>
    </source>
</evidence>
<name>A0A7W9B9B3_9SPHN</name>
<gene>
    <name evidence="1" type="ORF">FHR21_004018</name>
</gene>
<keyword evidence="2" id="KW-1185">Reference proteome</keyword>
<dbReference type="InterPro" id="IPR046662">
    <property type="entry name" value="DUF6771"/>
</dbReference>
<accession>A0A7W9B9B3</accession>